<gene>
    <name evidence="2" type="primary">X975_07532</name>
    <name evidence="2" type="ORF">NPIL_270711</name>
</gene>
<dbReference type="Pfam" id="PF13843">
    <property type="entry name" value="DDE_Tnp_1_7"/>
    <property type="match status" value="1"/>
</dbReference>
<proteinExistence type="predicted"/>
<feature type="domain" description="PiggyBac transposable element-derived protein" evidence="1">
    <location>
        <begin position="1"/>
        <end position="75"/>
    </location>
</feature>
<organism evidence="2 3">
    <name type="scientific">Nephila pilipes</name>
    <name type="common">Giant wood spider</name>
    <name type="synonym">Nephila maculata</name>
    <dbReference type="NCBI Taxonomy" id="299642"/>
    <lineage>
        <taxon>Eukaryota</taxon>
        <taxon>Metazoa</taxon>
        <taxon>Ecdysozoa</taxon>
        <taxon>Arthropoda</taxon>
        <taxon>Chelicerata</taxon>
        <taxon>Arachnida</taxon>
        <taxon>Araneae</taxon>
        <taxon>Araneomorphae</taxon>
        <taxon>Entelegynae</taxon>
        <taxon>Araneoidea</taxon>
        <taxon>Nephilidae</taxon>
        <taxon>Nephila</taxon>
    </lineage>
</organism>
<accession>A0A8X6NKP4</accession>
<comment type="caution">
    <text evidence="2">The sequence shown here is derived from an EMBL/GenBank/DDBJ whole genome shotgun (WGS) entry which is preliminary data.</text>
</comment>
<evidence type="ECO:0000313" key="3">
    <source>
        <dbReference type="Proteomes" id="UP000887013"/>
    </source>
</evidence>
<dbReference type="InterPro" id="IPR029526">
    <property type="entry name" value="PGBD"/>
</dbReference>
<keyword evidence="3" id="KW-1185">Reference proteome</keyword>
<sequence length="110" mass="12730">MLCEAEIGYICDFIIYTGNSTVFNELYTNYELSTKVVKHLLNRFLGNGYYVTVDNYYMSPELVDLLIAQKADIYGRKIMLHKKRFTTATLSGIRLKRICSGYKTLNFLCT</sequence>
<evidence type="ECO:0000313" key="2">
    <source>
        <dbReference type="EMBL" id="GFT17985.1"/>
    </source>
</evidence>
<dbReference type="Proteomes" id="UP000887013">
    <property type="component" value="Unassembled WGS sequence"/>
</dbReference>
<evidence type="ECO:0000259" key="1">
    <source>
        <dbReference type="Pfam" id="PF13843"/>
    </source>
</evidence>
<dbReference type="OrthoDB" id="6430619at2759"/>
<name>A0A8X6NKP4_NEPPI</name>
<dbReference type="EMBL" id="BMAW01105137">
    <property type="protein sequence ID" value="GFT17985.1"/>
    <property type="molecule type" value="Genomic_DNA"/>
</dbReference>
<reference evidence="2" key="1">
    <citation type="submission" date="2020-08" db="EMBL/GenBank/DDBJ databases">
        <title>Multicomponent nature underlies the extraordinary mechanical properties of spider dragline silk.</title>
        <authorList>
            <person name="Kono N."/>
            <person name="Nakamura H."/>
            <person name="Mori M."/>
            <person name="Yoshida Y."/>
            <person name="Ohtoshi R."/>
            <person name="Malay A.D."/>
            <person name="Moran D.A.P."/>
            <person name="Tomita M."/>
            <person name="Numata K."/>
            <person name="Arakawa K."/>
        </authorList>
    </citation>
    <scope>NUCLEOTIDE SEQUENCE</scope>
</reference>
<dbReference type="AlphaFoldDB" id="A0A8X6NKP4"/>
<protein>
    <submittedName>
        <fullName evidence="2">PiggyBac transposable element-derived protein 4</fullName>
    </submittedName>
</protein>